<dbReference type="EMBL" id="JANHOG010000328">
    <property type="protein sequence ID" value="KAJ3555479.1"/>
    <property type="molecule type" value="Genomic_DNA"/>
</dbReference>
<sequence>MSVSDFTSSVRVESPGLIPYLKTPIGKAYEVPVQPFLHHILPRLHERLNLQTLMEDRVFQKAVTLQGQIWGYKSRNPSDIHKRDVKIAFRHLQRDIRLIVREIKDLGPPLAFHNNKEGKHVFEERGDNVLPDAFFLPAECSETSVQWSDIAVVGEYQVEDSTRCLKDNIRKISRSMLNCMRNDPRRRFVYAFTIEDATMRLWYCDRSQVFVSIPFNFNENSDALLHFVISVSFAEPYMLGWDPTMTSLNINGQIQYDITVRSANGEFTLYRTLGVLSDSSTRKILGRGTRVWKATKIVDGEMTGDPVALKDAWVDSDRQREGDIYFQLLQSDFLAKQHPELRKYFISVQTHGDVFVAGALDRTPTYIIVSPFPDPWESHSRTASGISRSHHTRSAAPISPFHQVHYRIVYGEVGEPLAEAISFRAVYKALVDVVNGIAMHRSGWVHRDLSASNILVVNGVGKITDLEYATNQAKQKKPGPTGTAFFVAVEVDSGCYLFLPPREAEHETLSEGSLSPKSEGRIRKKRKYRHIVEPEGTTFGYNFRCNPLHDLESLWWVAVYFAVNREIISHENDDDAASQSRSRSANREAAQRGVVREFFHQQDKRQAAFCFNVQFMEGMGCLHPSLRKVGVLLEKIRIHLRDAYTEAEKSLKTLTFDFADSTYNQISDALGAASEAAPDFKIRRLASGGDTI</sequence>
<keyword evidence="2" id="KW-1185">Reference proteome</keyword>
<gene>
    <name evidence="1" type="ORF">NM688_g2554</name>
</gene>
<evidence type="ECO:0000313" key="2">
    <source>
        <dbReference type="Proteomes" id="UP001148662"/>
    </source>
</evidence>
<dbReference type="Proteomes" id="UP001148662">
    <property type="component" value="Unassembled WGS sequence"/>
</dbReference>
<comment type="caution">
    <text evidence="1">The sequence shown here is derived from an EMBL/GenBank/DDBJ whole genome shotgun (WGS) entry which is preliminary data.</text>
</comment>
<reference evidence="1" key="1">
    <citation type="submission" date="2022-07" db="EMBL/GenBank/DDBJ databases">
        <title>Genome Sequence of Phlebia brevispora.</title>
        <authorList>
            <person name="Buettner E."/>
        </authorList>
    </citation>
    <scope>NUCLEOTIDE SEQUENCE</scope>
    <source>
        <strain evidence="1">MPL23</strain>
    </source>
</reference>
<proteinExistence type="predicted"/>
<protein>
    <submittedName>
        <fullName evidence="1">Uncharacterized protein</fullName>
    </submittedName>
</protein>
<accession>A0ACC1T8B6</accession>
<evidence type="ECO:0000313" key="1">
    <source>
        <dbReference type="EMBL" id="KAJ3555479.1"/>
    </source>
</evidence>
<name>A0ACC1T8B6_9APHY</name>
<organism evidence="1 2">
    <name type="scientific">Phlebia brevispora</name>
    <dbReference type="NCBI Taxonomy" id="194682"/>
    <lineage>
        <taxon>Eukaryota</taxon>
        <taxon>Fungi</taxon>
        <taxon>Dikarya</taxon>
        <taxon>Basidiomycota</taxon>
        <taxon>Agaricomycotina</taxon>
        <taxon>Agaricomycetes</taxon>
        <taxon>Polyporales</taxon>
        <taxon>Meruliaceae</taxon>
        <taxon>Phlebia</taxon>
    </lineage>
</organism>